<feature type="domain" description="HTH luxR-type" evidence="5">
    <location>
        <begin position="131"/>
        <end position="196"/>
    </location>
</feature>
<dbReference type="Pfam" id="PF00196">
    <property type="entry name" value="GerE"/>
    <property type="match status" value="1"/>
</dbReference>
<dbReference type="Pfam" id="PF00072">
    <property type="entry name" value="Response_reg"/>
    <property type="match status" value="1"/>
</dbReference>
<evidence type="ECO:0000256" key="1">
    <source>
        <dbReference type="ARBA" id="ARBA00023015"/>
    </source>
</evidence>
<feature type="domain" description="Response regulatory" evidence="6">
    <location>
        <begin position="5"/>
        <end position="119"/>
    </location>
</feature>
<dbReference type="CDD" id="cd17537">
    <property type="entry name" value="REC_FixJ"/>
    <property type="match status" value="1"/>
</dbReference>
<comment type="caution">
    <text evidence="7">The sequence shown here is derived from an EMBL/GenBank/DDBJ whole genome shotgun (WGS) entry which is preliminary data.</text>
</comment>
<proteinExistence type="predicted"/>
<dbReference type="SUPFAM" id="SSF52172">
    <property type="entry name" value="CheY-like"/>
    <property type="match status" value="1"/>
</dbReference>
<organism evidence="7 8">
    <name type="scientific">Vibrio algivorus</name>
    <dbReference type="NCBI Taxonomy" id="1667024"/>
    <lineage>
        <taxon>Bacteria</taxon>
        <taxon>Pseudomonadati</taxon>
        <taxon>Pseudomonadota</taxon>
        <taxon>Gammaproteobacteria</taxon>
        <taxon>Vibrionales</taxon>
        <taxon>Vibrionaceae</taxon>
        <taxon>Vibrio</taxon>
    </lineage>
</organism>
<dbReference type="SMART" id="SM00421">
    <property type="entry name" value="HTH_LUXR"/>
    <property type="match status" value="1"/>
</dbReference>
<dbReference type="GO" id="GO:0006355">
    <property type="term" value="P:regulation of DNA-templated transcription"/>
    <property type="evidence" value="ECO:0007669"/>
    <property type="project" value="InterPro"/>
</dbReference>
<sequence length="197" mass="22064">MTQLPIYLVDDDESVLDSLAFLLQEFEYQVQCFSDGETFIQQAKLDQAGCVVLDSRMPNMRGQQVHQLLQQQHSPLGVIYLTGHGDIPMAVEALKQGAVDFLQKPVDGKVLVEAINKACDYSELAAQASNIQKAFESLTEREQAILRLVVQGMKNQQIADKLCIAVRTVEVHRSNLMKKFSAKSIAELVMQYAQLKH</sequence>
<evidence type="ECO:0000256" key="3">
    <source>
        <dbReference type="ARBA" id="ARBA00023163"/>
    </source>
</evidence>
<keyword evidence="4" id="KW-0597">Phosphoprotein</keyword>
<dbReference type="PRINTS" id="PR00038">
    <property type="entry name" value="HTHLUXR"/>
</dbReference>
<dbReference type="PANTHER" id="PTHR44688:SF16">
    <property type="entry name" value="DNA-BINDING TRANSCRIPTIONAL ACTIVATOR DEVR_DOSR"/>
    <property type="match status" value="1"/>
</dbReference>
<dbReference type="PROSITE" id="PS50043">
    <property type="entry name" value="HTH_LUXR_2"/>
    <property type="match status" value="1"/>
</dbReference>
<dbReference type="PANTHER" id="PTHR44688">
    <property type="entry name" value="DNA-BINDING TRANSCRIPTIONAL ACTIVATOR DEVR_DOSR"/>
    <property type="match status" value="1"/>
</dbReference>
<dbReference type="RefSeq" id="WP_144387733.1">
    <property type="nucleotide sequence ID" value="NZ_CANNCB010000013.1"/>
</dbReference>
<dbReference type="Gene3D" id="3.40.50.2300">
    <property type="match status" value="1"/>
</dbReference>
<dbReference type="GO" id="GO:0003677">
    <property type="term" value="F:DNA binding"/>
    <property type="evidence" value="ECO:0007669"/>
    <property type="project" value="UniProtKB-KW"/>
</dbReference>
<dbReference type="Gene3D" id="1.10.10.10">
    <property type="entry name" value="Winged helix-like DNA-binding domain superfamily/Winged helix DNA-binding domain"/>
    <property type="match status" value="1"/>
</dbReference>
<evidence type="ECO:0000256" key="4">
    <source>
        <dbReference type="PROSITE-ProRule" id="PRU00169"/>
    </source>
</evidence>
<gene>
    <name evidence="7" type="ORF">FOF44_05735</name>
</gene>
<dbReference type="AlphaFoldDB" id="A0A557PBF4"/>
<evidence type="ECO:0000259" key="6">
    <source>
        <dbReference type="PROSITE" id="PS50110"/>
    </source>
</evidence>
<dbReference type="PROSITE" id="PS00622">
    <property type="entry name" value="HTH_LUXR_1"/>
    <property type="match status" value="1"/>
</dbReference>
<evidence type="ECO:0000256" key="2">
    <source>
        <dbReference type="ARBA" id="ARBA00023125"/>
    </source>
</evidence>
<evidence type="ECO:0000313" key="7">
    <source>
        <dbReference type="EMBL" id="TVO37980.1"/>
    </source>
</evidence>
<dbReference type="InterPro" id="IPR000792">
    <property type="entry name" value="Tscrpt_reg_LuxR_C"/>
</dbReference>
<name>A0A557PBF4_9VIBR</name>
<protein>
    <submittedName>
        <fullName evidence="7">Response regulator transcription factor</fullName>
    </submittedName>
</protein>
<evidence type="ECO:0000313" key="8">
    <source>
        <dbReference type="Proteomes" id="UP000319828"/>
    </source>
</evidence>
<dbReference type="InterPro" id="IPR001789">
    <property type="entry name" value="Sig_transdc_resp-reg_receiver"/>
</dbReference>
<feature type="modified residue" description="4-aspartylphosphate" evidence="4">
    <location>
        <position position="54"/>
    </location>
</feature>
<reference evidence="7 8" key="1">
    <citation type="submission" date="2019-07" db="EMBL/GenBank/DDBJ databases">
        <title>The draft genome sequence of Vibrio algivorus M1486.</title>
        <authorList>
            <person name="Meng X."/>
        </authorList>
    </citation>
    <scope>NUCLEOTIDE SEQUENCE [LARGE SCALE GENOMIC DNA]</scope>
    <source>
        <strain evidence="7 8">M1486</strain>
    </source>
</reference>
<dbReference type="GO" id="GO:0000160">
    <property type="term" value="P:phosphorelay signal transduction system"/>
    <property type="evidence" value="ECO:0007669"/>
    <property type="project" value="InterPro"/>
</dbReference>
<evidence type="ECO:0000259" key="5">
    <source>
        <dbReference type="PROSITE" id="PS50043"/>
    </source>
</evidence>
<dbReference type="OrthoDB" id="9802186at2"/>
<dbReference type="PROSITE" id="PS50110">
    <property type="entry name" value="RESPONSE_REGULATORY"/>
    <property type="match status" value="1"/>
</dbReference>
<keyword evidence="3" id="KW-0804">Transcription</keyword>
<keyword evidence="2" id="KW-0238">DNA-binding</keyword>
<dbReference type="InterPro" id="IPR011006">
    <property type="entry name" value="CheY-like_superfamily"/>
</dbReference>
<dbReference type="SMART" id="SM00448">
    <property type="entry name" value="REC"/>
    <property type="match status" value="1"/>
</dbReference>
<dbReference type="InterPro" id="IPR036388">
    <property type="entry name" value="WH-like_DNA-bd_sf"/>
</dbReference>
<dbReference type="CDD" id="cd06170">
    <property type="entry name" value="LuxR_C_like"/>
    <property type="match status" value="1"/>
</dbReference>
<dbReference type="Proteomes" id="UP000319828">
    <property type="component" value="Unassembled WGS sequence"/>
</dbReference>
<dbReference type="EMBL" id="VMKJ01000007">
    <property type="protein sequence ID" value="TVO37980.1"/>
    <property type="molecule type" value="Genomic_DNA"/>
</dbReference>
<accession>A0A557PBF4</accession>
<keyword evidence="1" id="KW-0805">Transcription regulation</keyword>